<evidence type="ECO:0000259" key="1">
    <source>
        <dbReference type="Pfam" id="PF24764"/>
    </source>
</evidence>
<dbReference type="EMBL" id="JARPUR010000002">
    <property type="protein sequence ID" value="KAK4882378.1"/>
    <property type="molecule type" value="Genomic_DNA"/>
</dbReference>
<dbReference type="PANTHER" id="PTHR46791:SF9">
    <property type="entry name" value="INTEGRASE CATALYTIC DOMAIN-CONTAINING PROTEIN"/>
    <property type="match status" value="1"/>
</dbReference>
<feature type="domain" description="Integrase core" evidence="1">
    <location>
        <begin position="57"/>
        <end position="77"/>
    </location>
</feature>
<comment type="caution">
    <text evidence="2">The sequence shown here is derived from an EMBL/GenBank/DDBJ whole genome shotgun (WGS) entry which is preliminary data.</text>
</comment>
<accession>A0AAN7QKH8</accession>
<dbReference type="Pfam" id="PF24764">
    <property type="entry name" value="rva_4"/>
    <property type="match status" value="1"/>
</dbReference>
<gene>
    <name evidence="2" type="ORF">RN001_005697</name>
</gene>
<dbReference type="Proteomes" id="UP001353858">
    <property type="component" value="Unassembled WGS sequence"/>
</dbReference>
<evidence type="ECO:0000313" key="3">
    <source>
        <dbReference type="Proteomes" id="UP001353858"/>
    </source>
</evidence>
<dbReference type="PANTHER" id="PTHR46791">
    <property type="entry name" value="EXPRESSED PROTEIN"/>
    <property type="match status" value="1"/>
</dbReference>
<proteinExistence type="predicted"/>
<dbReference type="InterPro" id="IPR058913">
    <property type="entry name" value="Integrase_dom_put"/>
</dbReference>
<evidence type="ECO:0000313" key="2">
    <source>
        <dbReference type="EMBL" id="KAK4882378.1"/>
    </source>
</evidence>
<dbReference type="AlphaFoldDB" id="A0AAN7QKH8"/>
<sequence length="77" mass="9058">MVQTLQESHPNAGAVMMYGYLKAEGIYVQRNRIRKVLNDVNPMAAARRWSQALKRRVYKVPTPNSLWHMDAHMKLYR</sequence>
<protein>
    <recommendedName>
        <fullName evidence="1">Integrase core domain-containing protein</fullName>
    </recommendedName>
</protein>
<name>A0AAN7QKH8_9COLE</name>
<organism evidence="2 3">
    <name type="scientific">Aquatica leii</name>
    <dbReference type="NCBI Taxonomy" id="1421715"/>
    <lineage>
        <taxon>Eukaryota</taxon>
        <taxon>Metazoa</taxon>
        <taxon>Ecdysozoa</taxon>
        <taxon>Arthropoda</taxon>
        <taxon>Hexapoda</taxon>
        <taxon>Insecta</taxon>
        <taxon>Pterygota</taxon>
        <taxon>Neoptera</taxon>
        <taxon>Endopterygota</taxon>
        <taxon>Coleoptera</taxon>
        <taxon>Polyphaga</taxon>
        <taxon>Elateriformia</taxon>
        <taxon>Elateroidea</taxon>
        <taxon>Lampyridae</taxon>
        <taxon>Luciolinae</taxon>
        <taxon>Aquatica</taxon>
    </lineage>
</organism>
<keyword evidence="3" id="KW-1185">Reference proteome</keyword>
<reference evidence="3" key="1">
    <citation type="submission" date="2023-01" db="EMBL/GenBank/DDBJ databases">
        <title>Key to firefly adult light organ development and bioluminescence: homeobox transcription factors regulate luciferase expression and transportation to peroxisome.</title>
        <authorList>
            <person name="Fu X."/>
        </authorList>
    </citation>
    <scope>NUCLEOTIDE SEQUENCE [LARGE SCALE GENOMIC DNA]</scope>
</reference>